<dbReference type="PROSITE" id="PS51462">
    <property type="entry name" value="NUDIX"/>
    <property type="match status" value="1"/>
</dbReference>
<dbReference type="GO" id="GO:0019693">
    <property type="term" value="P:ribose phosphate metabolic process"/>
    <property type="evidence" value="ECO:0007669"/>
    <property type="project" value="TreeGrafter"/>
</dbReference>
<evidence type="ECO:0000259" key="4">
    <source>
        <dbReference type="PROSITE" id="PS51462"/>
    </source>
</evidence>
<dbReference type="InterPro" id="IPR015797">
    <property type="entry name" value="NUDIX_hydrolase-like_dom_sf"/>
</dbReference>
<dbReference type="CDD" id="cd03671">
    <property type="entry name" value="NUDIX_Ap4A_hydrolase_plant_like"/>
    <property type="match status" value="1"/>
</dbReference>
<dbReference type="InterPro" id="IPR000086">
    <property type="entry name" value="NUDIX_hydrolase_dom"/>
</dbReference>
<keyword evidence="6" id="KW-1185">Reference proteome</keyword>
<dbReference type="EMBL" id="PDKB01000002">
    <property type="protein sequence ID" value="RBQ29948.1"/>
    <property type="molecule type" value="Genomic_DNA"/>
</dbReference>
<dbReference type="Pfam" id="PF00293">
    <property type="entry name" value="NUDIX"/>
    <property type="match status" value="1"/>
</dbReference>
<dbReference type="PRINTS" id="PR00502">
    <property type="entry name" value="NUDIXFAMILY"/>
</dbReference>
<dbReference type="NCBIfam" id="NF001936">
    <property type="entry name" value="PRK00714.1-3"/>
    <property type="match status" value="1"/>
</dbReference>
<gene>
    <name evidence="5" type="ORF">CRU91_01320</name>
</gene>
<sequence>MTDKEEIKKEKKNFRPNVAAIILSAKYPAKCEIFIASRVDIDNAWQFPQGGIDDGETTKEALFRELEEEIGTKDVEIIAEYPNWVSYEFPPTIAQKMYPFDGQKQKYYLVKLKKGAKIDINTEIPEFSEYKFVPTKDIYEYITFFKRTVYKQVLRYFKQEGYI</sequence>
<comment type="caution">
    <text evidence="5">The sequence shown here is derived from an EMBL/GenBank/DDBJ whole genome shotgun (WGS) entry which is preliminary data.</text>
</comment>
<proteinExistence type="inferred from homology"/>
<dbReference type="AlphaFoldDB" id="A0A366MUK1"/>
<dbReference type="Proteomes" id="UP000252669">
    <property type="component" value="Unassembled WGS sequence"/>
</dbReference>
<dbReference type="InterPro" id="IPR020476">
    <property type="entry name" value="Nudix_hydrolase"/>
</dbReference>
<name>A0A366MUK1_9BACT</name>
<dbReference type="PANTHER" id="PTHR11839">
    <property type="entry name" value="UDP/ADP-SUGAR PYROPHOSPHATASE"/>
    <property type="match status" value="1"/>
</dbReference>
<evidence type="ECO:0000256" key="2">
    <source>
        <dbReference type="ARBA" id="ARBA00022801"/>
    </source>
</evidence>
<dbReference type="NCBIfam" id="NF001938">
    <property type="entry name" value="PRK00714.1-5"/>
    <property type="match status" value="1"/>
</dbReference>
<dbReference type="SUPFAM" id="SSF55811">
    <property type="entry name" value="Nudix"/>
    <property type="match status" value="1"/>
</dbReference>
<dbReference type="OrthoDB" id="9810648at2"/>
<evidence type="ECO:0000313" key="5">
    <source>
        <dbReference type="EMBL" id="RBQ29948.1"/>
    </source>
</evidence>
<feature type="domain" description="Nudix hydrolase" evidence="4">
    <location>
        <begin position="13"/>
        <end position="155"/>
    </location>
</feature>
<keyword evidence="2 3" id="KW-0378">Hydrolase</keyword>
<dbReference type="PROSITE" id="PS00893">
    <property type="entry name" value="NUDIX_BOX"/>
    <property type="match status" value="1"/>
</dbReference>
<dbReference type="Gene3D" id="3.90.79.10">
    <property type="entry name" value="Nucleoside Triphosphate Pyrophosphohydrolase"/>
    <property type="match status" value="1"/>
</dbReference>
<accession>A0A366MUK1</accession>
<dbReference type="GO" id="GO:0034432">
    <property type="term" value="F:bis(5'-adenosyl)-pentaphosphatase activity"/>
    <property type="evidence" value="ECO:0007669"/>
    <property type="project" value="TreeGrafter"/>
</dbReference>
<organism evidence="5 6">
    <name type="scientific">Aliarcobacter vitoriensis</name>
    <dbReference type="NCBI Taxonomy" id="2011099"/>
    <lineage>
        <taxon>Bacteria</taxon>
        <taxon>Pseudomonadati</taxon>
        <taxon>Campylobacterota</taxon>
        <taxon>Epsilonproteobacteria</taxon>
        <taxon>Campylobacterales</taxon>
        <taxon>Arcobacteraceae</taxon>
        <taxon>Aliarcobacter</taxon>
    </lineage>
</organism>
<dbReference type="InterPro" id="IPR022927">
    <property type="entry name" value="RppH"/>
</dbReference>
<dbReference type="PANTHER" id="PTHR11839:SF22">
    <property type="entry name" value="NUDIX HYDROLASE 26, CHLOROPLASTIC"/>
    <property type="match status" value="1"/>
</dbReference>
<dbReference type="GO" id="GO:0006753">
    <property type="term" value="P:nucleoside phosphate metabolic process"/>
    <property type="evidence" value="ECO:0007669"/>
    <property type="project" value="TreeGrafter"/>
</dbReference>
<evidence type="ECO:0000256" key="3">
    <source>
        <dbReference type="RuleBase" id="RU003476"/>
    </source>
</evidence>
<evidence type="ECO:0000313" key="6">
    <source>
        <dbReference type="Proteomes" id="UP000252669"/>
    </source>
</evidence>
<dbReference type="RefSeq" id="WP_113892603.1">
    <property type="nucleotide sequence ID" value="NZ_CP182882.1"/>
</dbReference>
<protein>
    <submittedName>
        <fullName evidence="5">RNA pyrophosphohydrolase</fullName>
    </submittedName>
</protein>
<dbReference type="InterPro" id="IPR020084">
    <property type="entry name" value="NUDIX_hydrolase_CS"/>
</dbReference>
<dbReference type="GO" id="GO:0008893">
    <property type="term" value="F:guanosine-3',5'-bis(diphosphate) 3'-diphosphatase activity"/>
    <property type="evidence" value="ECO:0007669"/>
    <property type="project" value="TreeGrafter"/>
</dbReference>
<evidence type="ECO:0000256" key="1">
    <source>
        <dbReference type="ARBA" id="ARBA00001936"/>
    </source>
</evidence>
<comment type="cofactor">
    <cofactor evidence="1">
        <name>Mn(2+)</name>
        <dbReference type="ChEBI" id="CHEBI:29035"/>
    </cofactor>
</comment>
<reference evidence="5 6" key="1">
    <citation type="submission" date="2017-10" db="EMBL/GenBank/DDBJ databases">
        <title>Genomics of the genus Arcobacter.</title>
        <authorList>
            <person name="Perez-Cataluna A."/>
            <person name="Figueras M.J."/>
        </authorList>
    </citation>
    <scope>NUCLEOTIDE SEQUENCE [LARGE SCALE GENOMIC DNA]</scope>
    <source>
        <strain evidence="5 6">CECT 9230</strain>
    </source>
</reference>
<comment type="similarity">
    <text evidence="3">Belongs to the Nudix hydrolase family.</text>
</comment>